<sequence>MAQPLNHFMQQLMAQELPVLDSTSRARVMQLLREHTEAGRPQITSQEELPAEIREILEL</sequence>
<dbReference type="Proteomes" id="UP000217209">
    <property type="component" value="Chromosome"/>
</dbReference>
<dbReference type="EMBL" id="CP019688">
    <property type="protein sequence ID" value="AQQ14097.1"/>
    <property type="molecule type" value="Genomic_DNA"/>
</dbReference>
<protein>
    <submittedName>
        <fullName evidence="1">Uncharacterized protein</fullName>
    </submittedName>
</protein>
<evidence type="ECO:0000313" key="2">
    <source>
        <dbReference type="Proteomes" id="UP000217209"/>
    </source>
</evidence>
<organism evidence="1 2">
    <name type="scientific">Corynebacterium glaucum</name>
    <dbReference type="NCBI Taxonomy" id="187491"/>
    <lineage>
        <taxon>Bacteria</taxon>
        <taxon>Bacillati</taxon>
        <taxon>Actinomycetota</taxon>
        <taxon>Actinomycetes</taxon>
        <taxon>Mycobacteriales</taxon>
        <taxon>Corynebacteriaceae</taxon>
        <taxon>Corynebacterium</taxon>
    </lineage>
</organism>
<proteinExistence type="predicted"/>
<accession>A0A1Q2HTC3</accession>
<keyword evidence="2" id="KW-1185">Reference proteome</keyword>
<reference evidence="1 2" key="1">
    <citation type="submission" date="2016-12" db="EMBL/GenBank/DDBJ databases">
        <authorList>
            <person name="Song W.-J."/>
            <person name="Kurnit D.M."/>
        </authorList>
    </citation>
    <scope>NUCLEOTIDE SEQUENCE [LARGE SCALE GENOMIC DNA]</scope>
    <source>
        <strain evidence="1 2">DSM 30827</strain>
    </source>
</reference>
<dbReference type="RefSeq" id="WP_332461816.1">
    <property type="nucleotide sequence ID" value="NZ_BAAAKB010000015.1"/>
</dbReference>
<dbReference type="AlphaFoldDB" id="A0A1Q2HTC3"/>
<dbReference type="KEGG" id="cgv:CGLAU_00470"/>
<name>A0A1Q2HTC3_9CORY</name>
<evidence type="ECO:0000313" key="1">
    <source>
        <dbReference type="EMBL" id="AQQ14097.1"/>
    </source>
</evidence>
<gene>
    <name evidence="1" type="ORF">CGLAU_00470</name>
</gene>